<keyword evidence="3" id="KW-1133">Transmembrane helix</keyword>
<dbReference type="InterPro" id="IPR037171">
    <property type="entry name" value="NagB/RpiA_transferase-like"/>
</dbReference>
<dbReference type="InterPro" id="IPR012791">
    <property type="entry name" value="3-oxoacid_CoA-transf_B"/>
</dbReference>
<keyword evidence="3" id="KW-0472">Membrane</keyword>
<keyword evidence="3" id="KW-0812">Transmembrane</keyword>
<dbReference type="InterPro" id="IPR012792">
    <property type="entry name" value="3-oxoacid_CoA-transf_A"/>
</dbReference>
<evidence type="ECO:0000256" key="2">
    <source>
        <dbReference type="SAM" id="MobiDB-lite"/>
    </source>
</evidence>
<dbReference type="SMART" id="SM00882">
    <property type="entry name" value="CoA_trans"/>
    <property type="match status" value="2"/>
</dbReference>
<organism evidence="4 5">
    <name type="scientific">Macrostomum lignano</name>
    <dbReference type="NCBI Taxonomy" id="282301"/>
    <lineage>
        <taxon>Eukaryota</taxon>
        <taxon>Metazoa</taxon>
        <taxon>Spiralia</taxon>
        <taxon>Lophotrochozoa</taxon>
        <taxon>Platyhelminthes</taxon>
        <taxon>Rhabditophora</taxon>
        <taxon>Macrostomorpha</taxon>
        <taxon>Macrostomida</taxon>
        <taxon>Macrostomidae</taxon>
        <taxon>Macrostomum</taxon>
    </lineage>
</organism>
<protein>
    <submittedName>
        <fullName evidence="5">3-oxoacid CoA-transferase</fullName>
    </submittedName>
</protein>
<name>A0A1I8IFD9_9PLAT</name>
<dbReference type="InterPro" id="IPR004164">
    <property type="entry name" value="CoA_transf_AS"/>
</dbReference>
<evidence type="ECO:0000313" key="5">
    <source>
        <dbReference type="WBParaSite" id="maker-uti_cns_0012007-snap-gene-0.9-mRNA-1"/>
    </source>
</evidence>
<dbReference type="SUPFAM" id="SSF100950">
    <property type="entry name" value="NagB/RpiA/CoA transferase-like"/>
    <property type="match status" value="2"/>
</dbReference>
<dbReference type="Proteomes" id="UP000095280">
    <property type="component" value="Unplaced"/>
</dbReference>
<feature type="transmembrane region" description="Helical" evidence="3">
    <location>
        <begin position="971"/>
        <end position="989"/>
    </location>
</feature>
<evidence type="ECO:0000256" key="3">
    <source>
        <dbReference type="SAM" id="Phobius"/>
    </source>
</evidence>
<dbReference type="PANTHER" id="PTHR13707">
    <property type="entry name" value="KETOACID-COENZYME A TRANSFERASE"/>
    <property type="match status" value="1"/>
</dbReference>
<proteinExistence type="predicted"/>
<evidence type="ECO:0000313" key="4">
    <source>
        <dbReference type="Proteomes" id="UP000095280"/>
    </source>
</evidence>
<dbReference type="WBParaSite" id="maker-uti_cns_0012007-snap-gene-0.9-mRNA-1">
    <property type="protein sequence ID" value="maker-uti_cns_0012007-snap-gene-0.9-mRNA-1"/>
    <property type="gene ID" value="maker-uti_cns_0012007-snap-gene-0.9"/>
</dbReference>
<accession>A0A1I8IFD9</accession>
<dbReference type="PROSITE" id="PS01274">
    <property type="entry name" value="COA_TRANSF_2"/>
    <property type="match status" value="1"/>
</dbReference>
<dbReference type="Gene3D" id="3.40.1080.10">
    <property type="entry name" value="Glutaconate Coenzyme A-transferase"/>
    <property type="match status" value="2"/>
</dbReference>
<dbReference type="PANTHER" id="PTHR13707:SF60">
    <property type="entry name" value="ACETATE COA-TRANSFERASE SUBUNIT ALPHA"/>
    <property type="match status" value="1"/>
</dbReference>
<reference evidence="5" key="1">
    <citation type="submission" date="2016-11" db="UniProtKB">
        <authorList>
            <consortium name="WormBaseParasite"/>
        </authorList>
    </citation>
    <scope>IDENTIFICATION</scope>
</reference>
<dbReference type="NCBIfam" id="TIGR02428">
    <property type="entry name" value="pcaJ_scoB_fam"/>
    <property type="match status" value="1"/>
</dbReference>
<dbReference type="Pfam" id="PF01144">
    <property type="entry name" value="CoA_trans"/>
    <property type="match status" value="2"/>
</dbReference>
<dbReference type="InterPro" id="IPR004165">
    <property type="entry name" value="CoA_trans_fam_I"/>
</dbReference>
<evidence type="ECO:0000256" key="1">
    <source>
        <dbReference type="ARBA" id="ARBA00022679"/>
    </source>
</evidence>
<dbReference type="GO" id="GO:0008410">
    <property type="term" value="F:CoA-transferase activity"/>
    <property type="evidence" value="ECO:0007669"/>
    <property type="project" value="InterPro"/>
</dbReference>
<keyword evidence="1" id="KW-0808">Transferase</keyword>
<keyword evidence="4" id="KW-1185">Reference proteome</keyword>
<dbReference type="AlphaFoldDB" id="A0A1I8IFD9"/>
<feature type="region of interest" description="Disordered" evidence="2">
    <location>
        <begin position="753"/>
        <end position="774"/>
    </location>
</feature>
<sequence length="1024" mass="108095">MVIEYDSCLEAVLSNVHSGCSVMVGGFGHCGSPEGLLAQVLQSGAEGLTLISGTGGSPDSGLGRLISRRRVQSLLTTYIGANREIYQRHLLDQLELQLLPQGTFAERIRAGGSGLAAFYTRAGVGTAIANGGVPLRYGPDGGVLEVTAAKETRLFDGVEHVLETALKADVALVKAWRADRAGNLQFRMSANNFNGIMCQAARVAIAEVEEIVDCGQLPADQIHVPSVFVQGLVLAEKQRPEARRVLKRATSRQQQPALMTIARRVAAEFKADSFANVGLGIPMLAASCVPRGLNVFLHSENGVLGLGPYPSSEADFDPDLINASRESVTLRPGAVCFDSATSFAIVSGGHLSMTVLGANQVSQFGDIANWIIPGAAAVGMGGAMELVSCGIRVVAAMRHCTVNGQPKILSSCTLPLTGRRCVDLIVTDLAVFSVDKNRGLTLLELADGVTVSQVAACTDCHFAISDSVQPVKQVVDCTTSELARALNLPPAGGGQASSPELQHQFVVTRAAQAVEQFRDLRIAQLLLLSALHVAAGEKLSCPVQPVLLDVGDQQVQSFIWKLLTVQQFVQLVDKSGQSQQGVVGAAGHGAVGGAAHGQVVNRGKGFGCQAAKVSAAFQHEHRMADGIGTRFSRCLMCLSEWNTMLTTALPPAGLQTVGAVGVGTTVLAVLISGHHLQFLHQLVLSRPAHPNLLPLPAAQHPGEPEMKPLEHGRVAARAVDSSRLGAALTQLLSLKLCSSHLLQCAANPANLSHQPRPGLQQHATVGGHHNDSVLASQTPSLGIVQLKRRAHHVTIDRVAKVHGASWTNFAGVHAKAGLTETAVQLARPGGVLTGDQVHPGRGVLEPIRDDAADDLTTIGEATTGGCLALLAVPMGSLLGCDSLVAPFNARLARTEASSIGLRVRAFNRRQSSRLHRRFAGSSVGCRCRRRRRVVATLASILQIERASARGRQQAVHLGAVFAGPAARPLDWLLDLYVAVFVFIVVFVFVDVDVDNVAALSANLSGRRLASRIRFAEPGIQQIRG</sequence>
<dbReference type="NCBIfam" id="TIGR02429">
    <property type="entry name" value="pcaI_scoA_fam"/>
    <property type="match status" value="1"/>
</dbReference>